<dbReference type="InterPro" id="IPR014729">
    <property type="entry name" value="Rossmann-like_a/b/a_fold"/>
</dbReference>
<gene>
    <name evidence="1" type="ORF">C1875_03835</name>
</gene>
<dbReference type="EMBL" id="PPTU01000004">
    <property type="protein sequence ID" value="RDB72187.1"/>
    <property type="molecule type" value="Genomic_DNA"/>
</dbReference>
<dbReference type="Pfam" id="PF06508">
    <property type="entry name" value="QueC"/>
    <property type="match status" value="1"/>
</dbReference>
<dbReference type="PANTHER" id="PTHR43169:SF2">
    <property type="entry name" value="NAD_GMP SYNTHASE DOMAIN-CONTAINING PROTEIN"/>
    <property type="match status" value="1"/>
</dbReference>
<dbReference type="RefSeq" id="WP_114533094.1">
    <property type="nucleotide sequence ID" value="NZ_JAQDVM010000005.1"/>
</dbReference>
<organism evidence="1 2">
    <name type="scientific">Eggerthella lenta</name>
    <name type="common">Eubacterium lentum</name>
    <dbReference type="NCBI Taxonomy" id="84112"/>
    <lineage>
        <taxon>Bacteria</taxon>
        <taxon>Bacillati</taxon>
        <taxon>Actinomycetota</taxon>
        <taxon>Coriobacteriia</taxon>
        <taxon>Eggerthellales</taxon>
        <taxon>Eggerthellaceae</taxon>
        <taxon>Eggerthella</taxon>
    </lineage>
</organism>
<dbReference type="InterPro" id="IPR052188">
    <property type="entry name" value="Ni-pincer_cofactor_biosynth"/>
</dbReference>
<accession>A0A369MML2</accession>
<reference evidence="1 2" key="1">
    <citation type="journal article" date="2018" name="Elife">
        <title>Discovery and characterization of a prevalent human gut bacterial enzyme sufficient for the inactivation of a family of plant toxins.</title>
        <authorList>
            <person name="Koppel N."/>
            <person name="Bisanz J.E."/>
            <person name="Pandelia M.E."/>
            <person name="Turnbaugh P.J."/>
            <person name="Balskus E.P."/>
        </authorList>
    </citation>
    <scope>NUCLEOTIDE SEQUENCE [LARGE SCALE GENOMIC DNA]</scope>
    <source>
        <strain evidence="1 2">W1 BHI 6</strain>
    </source>
</reference>
<dbReference type="SUPFAM" id="SSF52402">
    <property type="entry name" value="Adenine nucleotide alpha hydrolases-like"/>
    <property type="match status" value="1"/>
</dbReference>
<proteinExistence type="predicted"/>
<dbReference type="AlphaFoldDB" id="A0A369MML2"/>
<dbReference type="InterPro" id="IPR018317">
    <property type="entry name" value="QueC"/>
</dbReference>
<dbReference type="Gene3D" id="3.40.50.620">
    <property type="entry name" value="HUPs"/>
    <property type="match status" value="1"/>
</dbReference>
<evidence type="ECO:0000313" key="2">
    <source>
        <dbReference type="Proteomes" id="UP000253970"/>
    </source>
</evidence>
<dbReference type="Proteomes" id="UP000253970">
    <property type="component" value="Unassembled WGS sequence"/>
</dbReference>
<sequence length="210" mass="22124">MTLTGSGQDVGVEALDAFFARTPRLAVAFSGGCDSSFLLAAALRAGCDVKAYDVRTAFQPAFEIDDAKRLAAELGADFELVDADVLAQGEICANGPDRCYRCKTFIFSTILARMAEDGFEVLADGANVTDDPANRPGFRALAELGVVSPLRRAGMTKDDVRAASRELGLFTADKPSFSCIAVHVGAGRPITEEALAETAERLGVTGGKRP</sequence>
<name>A0A369MML2_EGGLN</name>
<protein>
    <submittedName>
        <fullName evidence="1">ExsB family transcriptional regulator</fullName>
    </submittedName>
</protein>
<dbReference type="PANTHER" id="PTHR43169">
    <property type="entry name" value="EXSB FAMILY PROTEIN"/>
    <property type="match status" value="1"/>
</dbReference>
<comment type="caution">
    <text evidence="1">The sequence shown here is derived from an EMBL/GenBank/DDBJ whole genome shotgun (WGS) entry which is preliminary data.</text>
</comment>
<evidence type="ECO:0000313" key="1">
    <source>
        <dbReference type="EMBL" id="RDB72187.1"/>
    </source>
</evidence>